<feature type="binding site" evidence="6 7">
    <location>
        <position position="63"/>
    </location>
    <ligand>
        <name>[4Fe-4S] cluster</name>
        <dbReference type="ChEBI" id="CHEBI:49883"/>
        <note>4Fe-4S-S-AdoMet</note>
    </ligand>
</feature>
<dbReference type="UniPathway" id="UPA00079"/>
<evidence type="ECO:0000256" key="5">
    <source>
        <dbReference type="ARBA" id="ARBA00023014"/>
    </source>
</evidence>
<dbReference type="SUPFAM" id="SSF102114">
    <property type="entry name" value="Radical SAM enzymes"/>
    <property type="match status" value="1"/>
</dbReference>
<dbReference type="STRING" id="645991.Sgly_2858"/>
<dbReference type="KEGG" id="sgy:Sgly_2858"/>
<dbReference type="PANTHER" id="PTHR43076">
    <property type="entry name" value="FO SYNTHASE (COFH)"/>
    <property type="match status" value="1"/>
</dbReference>
<sequence length="353" mass="39539">MAVTEILNAHKNGLRLSTGDAIALYLDGDILEVARLAADDAARRHGDTVTFVIDRNINYTNICKVGCKFCAFYCDHENEKAYVLTPEEIFSKVEEALALGATQIMLQGGLNDRIKFDYYLDIVRGIKERFKITVHSFSPPEIAHMAELTGLGLREVLTRLQEAGLDSLPGGGAEILADRVRQEISPKKITSAKWLEVMETAHGLGMKSTATMMMGNIETLAERFAHLEKIRALQDQTGGFRAFIPWTYQPYNTELGGKKMSSYHYLKFLAVCRLYLDNFDHVQGSWVTQGPDIGQLTLTFGGRDLGSIMLEENVVRAAGAEFRMQLQGMVDLIKNAGFKPAQRDTEYRIIKRY</sequence>
<feature type="domain" description="Radical SAM core" evidence="9">
    <location>
        <begin position="49"/>
        <end position="280"/>
    </location>
</feature>
<dbReference type="AlphaFoldDB" id="F0SYL6"/>
<keyword evidence="1 6" id="KW-0004">4Fe-4S</keyword>
<dbReference type="GO" id="GO:0046992">
    <property type="term" value="F:oxidoreductase activity, acting on X-H and Y-H to form an X-Y bond"/>
    <property type="evidence" value="ECO:0007669"/>
    <property type="project" value="UniProtKB-UniRule"/>
</dbReference>
<dbReference type="Gene3D" id="3.20.20.70">
    <property type="entry name" value="Aldolase class I"/>
    <property type="match status" value="1"/>
</dbReference>
<feature type="binding site" evidence="8">
    <location>
        <position position="138"/>
    </location>
    <ligand>
        <name>(3R)-3-methyl-D-ornithine</name>
        <dbReference type="ChEBI" id="CHEBI:64642"/>
    </ligand>
</feature>
<proteinExistence type="inferred from homology"/>
<evidence type="ECO:0000313" key="11">
    <source>
        <dbReference type="Proteomes" id="UP000007488"/>
    </source>
</evidence>
<protein>
    <recommendedName>
        <fullName evidence="6">Cyclic dehypoxanthine futalosine synthase</fullName>
        <shortName evidence="6">Cyclic DHFL synthase</shortName>
        <ecNumber evidence="6">1.21.98.1</ecNumber>
    </recommendedName>
    <alternativeName>
        <fullName evidence="6">Dehypoxanthine futalosine cyclase</fullName>
        <shortName evidence="6">DHFL cyclase</shortName>
    </alternativeName>
    <alternativeName>
        <fullName evidence="6">Menaquinone biosynthetic enzyme MqnC</fullName>
    </alternativeName>
</protein>
<keyword evidence="2 6" id="KW-0949">S-adenosyl-L-methionine</keyword>
<reference evidence="10 11" key="1">
    <citation type="journal article" date="2011" name="Stand. Genomic Sci.">
        <title>Complete genome sequence of Syntrophobotulus glycolicus type strain (FlGlyR).</title>
        <authorList>
            <person name="Han C."/>
            <person name="Mwirichia R."/>
            <person name="Chertkov O."/>
            <person name="Held B."/>
            <person name="Lapidus A."/>
            <person name="Nolan M."/>
            <person name="Lucas S."/>
            <person name="Hammon N."/>
            <person name="Deshpande S."/>
            <person name="Cheng J.F."/>
            <person name="Tapia R."/>
            <person name="Goodwin L."/>
            <person name="Pitluck S."/>
            <person name="Huntemann M."/>
            <person name="Liolios K."/>
            <person name="Ivanova N."/>
            <person name="Pagani I."/>
            <person name="Mavromatis K."/>
            <person name="Ovchinikova G."/>
            <person name="Pati A."/>
            <person name="Chen A."/>
            <person name="Palaniappan K."/>
            <person name="Land M."/>
            <person name="Hauser L."/>
            <person name="Brambilla E.M."/>
            <person name="Rohde M."/>
            <person name="Spring S."/>
            <person name="Sikorski J."/>
            <person name="Goker M."/>
            <person name="Woyke T."/>
            <person name="Bristow J."/>
            <person name="Eisen J.A."/>
            <person name="Markowitz V."/>
            <person name="Hugenholtz P."/>
            <person name="Kyrpides N.C."/>
            <person name="Klenk H.P."/>
            <person name="Detter J.C."/>
        </authorList>
    </citation>
    <scope>NUCLEOTIDE SEQUENCE [LARGE SCALE GENOMIC DNA]</scope>
    <source>
        <strain evidence="11">DSM 8271 / FlGlyR</strain>
    </source>
</reference>
<evidence type="ECO:0000256" key="3">
    <source>
        <dbReference type="ARBA" id="ARBA00022723"/>
    </source>
</evidence>
<dbReference type="NCBIfam" id="TIGR00423">
    <property type="entry name" value="CofH family radical SAM protein"/>
    <property type="match status" value="1"/>
</dbReference>
<feature type="binding site" evidence="8">
    <location>
        <position position="174"/>
    </location>
    <ligand>
        <name>S-adenosyl-L-methionine</name>
        <dbReference type="ChEBI" id="CHEBI:59789"/>
    </ligand>
</feature>
<feature type="binding site" evidence="6 7">
    <location>
        <position position="70"/>
    </location>
    <ligand>
        <name>[4Fe-4S] cluster</name>
        <dbReference type="ChEBI" id="CHEBI:49883"/>
        <note>4Fe-4S-S-AdoMet</note>
    </ligand>
</feature>
<dbReference type="SFLD" id="SFLDF00342">
    <property type="entry name" value="cyclic_dehypoxanthine_futalosi"/>
    <property type="match status" value="1"/>
</dbReference>
<dbReference type="InterPro" id="IPR034405">
    <property type="entry name" value="F420"/>
</dbReference>
<keyword evidence="6" id="KW-0474">Menaquinone biosynthesis</keyword>
<evidence type="ECO:0000313" key="10">
    <source>
        <dbReference type="EMBL" id="ADY57128.1"/>
    </source>
</evidence>
<dbReference type="GO" id="GO:0009234">
    <property type="term" value="P:menaquinone biosynthetic process"/>
    <property type="evidence" value="ECO:0007669"/>
    <property type="project" value="UniProtKB-UniRule"/>
</dbReference>
<keyword evidence="6" id="KW-0560">Oxidoreductase</keyword>
<evidence type="ECO:0000256" key="6">
    <source>
        <dbReference type="HAMAP-Rule" id="MF_00992"/>
    </source>
</evidence>
<dbReference type="InterPro" id="IPR007197">
    <property type="entry name" value="rSAM"/>
</dbReference>
<dbReference type="PANTHER" id="PTHR43076:SF1">
    <property type="entry name" value="LIPOYL SYNTHASE 2"/>
    <property type="match status" value="1"/>
</dbReference>
<evidence type="ECO:0000256" key="1">
    <source>
        <dbReference type="ARBA" id="ARBA00022485"/>
    </source>
</evidence>
<comment type="cofactor">
    <cofactor evidence="6 7">
        <name>[4Fe-4S] cluster</name>
        <dbReference type="ChEBI" id="CHEBI:49883"/>
    </cofactor>
    <text evidence="6 7">Binds 1 [4Fe-4S] cluster. The cluster is coordinated with 3 cysteines and an exchangeable S-adenosyl-L-methionine.</text>
</comment>
<dbReference type="SFLD" id="SFLDG01389">
    <property type="entry name" value="menaquinone_synthsis_involved"/>
    <property type="match status" value="1"/>
</dbReference>
<feature type="binding site" evidence="8">
    <location>
        <position position="307"/>
    </location>
    <ligand>
        <name>(3R)-3-methyl-D-ornithine</name>
        <dbReference type="ChEBI" id="CHEBI:64642"/>
    </ligand>
</feature>
<evidence type="ECO:0000256" key="4">
    <source>
        <dbReference type="ARBA" id="ARBA00023004"/>
    </source>
</evidence>
<dbReference type="InterPro" id="IPR045567">
    <property type="entry name" value="CofH/MnqC-like_C"/>
</dbReference>
<dbReference type="Pfam" id="PF19288">
    <property type="entry name" value="CofH_C"/>
    <property type="match status" value="1"/>
</dbReference>
<dbReference type="PIRSF" id="PIRSF004762">
    <property type="entry name" value="CHP00423"/>
    <property type="match status" value="1"/>
</dbReference>
<dbReference type="SFLD" id="SFLDS00029">
    <property type="entry name" value="Radical_SAM"/>
    <property type="match status" value="1"/>
</dbReference>
<comment type="function">
    <text evidence="6">Radical SAM enzyme that catalyzes the cyclization of dehypoxanthine futalosine (DHFL) into cyclic dehypoxanthine futalosine (CDHFL), a step in the biosynthesis of menaquinone (MK, vitamin K2).</text>
</comment>
<keyword evidence="3 6" id="KW-0479">Metal-binding</keyword>
<keyword evidence="5 6" id="KW-0411">Iron-sulfur</keyword>
<evidence type="ECO:0000259" key="9">
    <source>
        <dbReference type="PROSITE" id="PS51918"/>
    </source>
</evidence>
<organism evidence="10 11">
    <name type="scientific">Syntrophobotulus glycolicus (strain DSM 8271 / FlGlyR)</name>
    <dbReference type="NCBI Taxonomy" id="645991"/>
    <lineage>
        <taxon>Bacteria</taxon>
        <taxon>Bacillati</taxon>
        <taxon>Bacillota</taxon>
        <taxon>Clostridia</taxon>
        <taxon>Eubacteriales</taxon>
        <taxon>Desulfitobacteriaceae</taxon>
        <taxon>Syntrophobotulus</taxon>
    </lineage>
</organism>
<dbReference type="InterPro" id="IPR013785">
    <property type="entry name" value="Aldolase_TIM"/>
</dbReference>
<evidence type="ECO:0000256" key="8">
    <source>
        <dbReference type="PIRSR" id="PIRSR004762-2"/>
    </source>
</evidence>
<dbReference type="EMBL" id="CP002547">
    <property type="protein sequence ID" value="ADY57128.1"/>
    <property type="molecule type" value="Genomic_DNA"/>
</dbReference>
<dbReference type="PROSITE" id="PS51918">
    <property type="entry name" value="RADICAL_SAM"/>
    <property type="match status" value="1"/>
</dbReference>
<comment type="similarity">
    <text evidence="6">Belongs to the radical SAM superfamily. MqnC family.</text>
</comment>
<gene>
    <name evidence="6" type="primary">mqnC</name>
    <name evidence="10" type="ordered locus">Sgly_2858</name>
</gene>
<dbReference type="InterPro" id="IPR022431">
    <property type="entry name" value="Cyclic_DHFL_synthase_mqnC"/>
</dbReference>
<name>F0SYL6_SYNGF</name>
<dbReference type="Proteomes" id="UP000007488">
    <property type="component" value="Chromosome"/>
</dbReference>
<comment type="pathway">
    <text evidence="6">Quinol/quinone metabolism; menaquinone biosynthesis.</text>
</comment>
<accession>F0SYL6</accession>
<dbReference type="GO" id="GO:0016765">
    <property type="term" value="F:transferase activity, transferring alkyl or aryl (other than methyl) groups"/>
    <property type="evidence" value="ECO:0007669"/>
    <property type="project" value="InterPro"/>
</dbReference>
<dbReference type="eggNOG" id="COG1060">
    <property type="taxonomic scope" value="Bacteria"/>
</dbReference>
<keyword evidence="11" id="KW-1185">Reference proteome</keyword>
<feature type="binding site" evidence="8">
    <location>
        <position position="285"/>
    </location>
    <ligand>
        <name>(3R)-3-methyl-D-ornithine</name>
        <dbReference type="ChEBI" id="CHEBI:64642"/>
    </ligand>
</feature>
<evidence type="ECO:0000256" key="2">
    <source>
        <dbReference type="ARBA" id="ARBA00022691"/>
    </source>
</evidence>
<dbReference type="NCBIfam" id="TIGR03699">
    <property type="entry name" value="menaquin_MqnC"/>
    <property type="match status" value="1"/>
</dbReference>
<dbReference type="EC" id="1.21.98.1" evidence="6"/>
<evidence type="ECO:0000256" key="7">
    <source>
        <dbReference type="PIRSR" id="PIRSR004762-1"/>
    </source>
</evidence>
<dbReference type="SFLD" id="SFLDG01064">
    <property type="entry name" value="F420__menaquinone_cofactor_bio"/>
    <property type="match status" value="1"/>
</dbReference>
<dbReference type="InterPro" id="IPR020050">
    <property type="entry name" value="FO_synthase_su2"/>
</dbReference>
<keyword evidence="4 6" id="KW-0408">Iron</keyword>
<dbReference type="Pfam" id="PF04055">
    <property type="entry name" value="Radical_SAM"/>
    <property type="match status" value="1"/>
</dbReference>
<dbReference type="HOGENOM" id="CLU_040406_1_0_9"/>
<reference evidence="11" key="2">
    <citation type="submission" date="2011-02" db="EMBL/GenBank/DDBJ databases">
        <title>The complete genome of Syntrophobotulus glycolicus DSM 8271.</title>
        <authorList>
            <person name="Lucas S."/>
            <person name="Copeland A."/>
            <person name="Lapidus A."/>
            <person name="Bruce D."/>
            <person name="Goodwin L."/>
            <person name="Pitluck S."/>
            <person name="Kyrpides N."/>
            <person name="Mavromatis K."/>
            <person name="Pagani I."/>
            <person name="Ivanova N."/>
            <person name="Mikhailova N."/>
            <person name="Chertkov O."/>
            <person name="Held B."/>
            <person name="Detter J.C."/>
            <person name="Tapia R."/>
            <person name="Han C."/>
            <person name="Land M."/>
            <person name="Hauser L."/>
            <person name="Markowitz V."/>
            <person name="Cheng J.-F."/>
            <person name="Hugenholtz P."/>
            <person name="Woyke T."/>
            <person name="Wu D."/>
            <person name="Spring S."/>
            <person name="Schroeder M."/>
            <person name="Brambilla E."/>
            <person name="Klenk H.-P."/>
            <person name="Eisen J.A."/>
        </authorList>
    </citation>
    <scope>NUCLEOTIDE SEQUENCE [LARGE SCALE GENOMIC DNA]</scope>
    <source>
        <strain evidence="11">DSM 8271 / FlGlyR</strain>
    </source>
</reference>
<dbReference type="GO" id="GO:0044689">
    <property type="term" value="F:7,8-didemethyl-8-hydroxy-5-deazariboflavin synthase activity"/>
    <property type="evidence" value="ECO:0007669"/>
    <property type="project" value="TreeGrafter"/>
</dbReference>
<dbReference type="InterPro" id="IPR058240">
    <property type="entry name" value="rSAM_sf"/>
</dbReference>
<feature type="binding site" evidence="6 7">
    <location>
        <position position="67"/>
    </location>
    <ligand>
        <name>[4Fe-4S] cluster</name>
        <dbReference type="ChEBI" id="CHEBI:49883"/>
        <note>4Fe-4S-S-AdoMet</note>
    </ligand>
</feature>
<comment type="catalytic activity">
    <reaction evidence="6">
        <text>dehypoxanthine futalosine + S-adenosyl-L-methionine = cyclic dehypoxanthinylfutalosinate + 5'-deoxyadenosine + L-methionine + H(+)</text>
        <dbReference type="Rhea" id="RHEA:33083"/>
        <dbReference type="ChEBI" id="CHEBI:15378"/>
        <dbReference type="ChEBI" id="CHEBI:17319"/>
        <dbReference type="ChEBI" id="CHEBI:57844"/>
        <dbReference type="ChEBI" id="CHEBI:58864"/>
        <dbReference type="ChEBI" id="CHEBI:59789"/>
        <dbReference type="ChEBI" id="CHEBI:64270"/>
        <dbReference type="EC" id="1.21.98.1"/>
    </reaction>
</comment>
<dbReference type="HAMAP" id="MF_00992">
    <property type="entry name" value="MqnC"/>
    <property type="match status" value="1"/>
</dbReference>
<dbReference type="GO" id="GO:0005506">
    <property type="term" value="F:iron ion binding"/>
    <property type="evidence" value="ECO:0007669"/>
    <property type="project" value="UniProtKB-UniRule"/>
</dbReference>
<feature type="binding site" evidence="8">
    <location>
        <position position="69"/>
    </location>
    <ligand>
        <name>S-adenosyl-L-methionine</name>
        <dbReference type="ChEBI" id="CHEBI:59789"/>
    </ligand>
</feature>
<dbReference type="RefSeq" id="WP_013625948.1">
    <property type="nucleotide sequence ID" value="NC_015172.1"/>
</dbReference>
<dbReference type="CDD" id="cd01335">
    <property type="entry name" value="Radical_SAM"/>
    <property type="match status" value="1"/>
</dbReference>
<dbReference type="GO" id="GO:0051539">
    <property type="term" value="F:4 iron, 4 sulfur cluster binding"/>
    <property type="evidence" value="ECO:0007669"/>
    <property type="project" value="UniProtKB-KW"/>
</dbReference>
<dbReference type="SFLD" id="SFLDF00343">
    <property type="entry name" value="aminofutalosine_synthase_(mqnE"/>
    <property type="match status" value="1"/>
</dbReference>